<dbReference type="Gene3D" id="2.115.10.20">
    <property type="entry name" value="Glycosyl hydrolase domain, family 43"/>
    <property type="match status" value="1"/>
</dbReference>
<evidence type="ECO:0000259" key="6">
    <source>
        <dbReference type="Pfam" id="PF17851"/>
    </source>
</evidence>
<dbReference type="Proteomes" id="UP000770015">
    <property type="component" value="Unassembled WGS sequence"/>
</dbReference>
<reference evidence="7" key="1">
    <citation type="journal article" date="2021" name="Nat. Commun.">
        <title>Genetic determinants of endophytism in the Arabidopsis root mycobiome.</title>
        <authorList>
            <person name="Mesny F."/>
            <person name="Miyauchi S."/>
            <person name="Thiergart T."/>
            <person name="Pickel B."/>
            <person name="Atanasova L."/>
            <person name="Karlsson M."/>
            <person name="Huettel B."/>
            <person name="Barry K.W."/>
            <person name="Haridas S."/>
            <person name="Chen C."/>
            <person name="Bauer D."/>
            <person name="Andreopoulos W."/>
            <person name="Pangilinan J."/>
            <person name="LaButti K."/>
            <person name="Riley R."/>
            <person name="Lipzen A."/>
            <person name="Clum A."/>
            <person name="Drula E."/>
            <person name="Henrissat B."/>
            <person name="Kohler A."/>
            <person name="Grigoriev I.V."/>
            <person name="Martin F.M."/>
            <person name="Hacquard S."/>
        </authorList>
    </citation>
    <scope>NUCLEOTIDE SEQUENCE</scope>
    <source>
        <strain evidence="7">MPI-SDFR-AT-0117</strain>
    </source>
</reference>
<dbReference type="OrthoDB" id="408373at2759"/>
<evidence type="ECO:0000313" key="8">
    <source>
        <dbReference type="Proteomes" id="UP000770015"/>
    </source>
</evidence>
<name>A0A9P8VDD2_9PEZI</name>
<evidence type="ECO:0000256" key="1">
    <source>
        <dbReference type="ARBA" id="ARBA00009865"/>
    </source>
</evidence>
<sequence>MPSPTPSPTIPGFSPDPSICLIDGTYLLVTSSFHLFPGHAVHRTDQLSLLHSDTELPTSKSNTIATGGLWAPTIRHHAGITYIVCTNVVYTNGRTDSCRRNFFIRSTDPDLRQWSDPLYFDFDGIDPSLFFDFDGRSYIQICAHPRGGIWQFEIDPNTAQQLSPPKLLWEGWDRRFTEGPHIYKKDGFYYLLVAEGGTFEDHMISIARSDSIHGPFEACPSNPFLTAAGTQDSLHHVGHGDFFQDKDGSWWTVFLGVRRSGNRYPLGRETFLTRVDWPEGDWPTIRPPSSIDCVTKVKPSMPSNNTYVHLRDADLSKYIFGDRQLVLSASPTDLSSHKDTLTLAGRRQLRLEGSSSATLAGQHTTRGPLKAGLCVYKDEHRFAAVGFDFSRAQVYFEARNRATGYSAEGSVTIVSQDRVRFRIQYTRFAWTFLYSIGESAEWTALGVVDTLQLSGRDFTGPIFGVFAVGSEECEGVRVRFEDVEL</sequence>
<dbReference type="InterPro" id="IPR013320">
    <property type="entry name" value="ConA-like_dom_sf"/>
</dbReference>
<keyword evidence="2 5" id="KW-0378">Hydrolase</keyword>
<gene>
    <name evidence="7" type="ORF">F5X68DRAFT_221753</name>
</gene>
<comment type="similarity">
    <text evidence="1 5">Belongs to the glycosyl hydrolase 43 family.</text>
</comment>
<dbReference type="InterPro" id="IPR023296">
    <property type="entry name" value="Glyco_hydro_beta-prop_sf"/>
</dbReference>
<accession>A0A9P8VDD2</accession>
<comment type="caution">
    <text evidence="7">The sequence shown here is derived from an EMBL/GenBank/DDBJ whole genome shotgun (WGS) entry which is preliminary data.</text>
</comment>
<dbReference type="InterPro" id="IPR006710">
    <property type="entry name" value="Glyco_hydro_43"/>
</dbReference>
<dbReference type="Gene3D" id="2.60.120.200">
    <property type="match status" value="1"/>
</dbReference>
<dbReference type="CDD" id="cd18617">
    <property type="entry name" value="GH43_XynB-like"/>
    <property type="match status" value="1"/>
</dbReference>
<dbReference type="SUPFAM" id="SSF75005">
    <property type="entry name" value="Arabinanase/levansucrase/invertase"/>
    <property type="match status" value="1"/>
</dbReference>
<dbReference type="GO" id="GO:0005975">
    <property type="term" value="P:carbohydrate metabolic process"/>
    <property type="evidence" value="ECO:0007669"/>
    <property type="project" value="InterPro"/>
</dbReference>
<dbReference type="InterPro" id="IPR051795">
    <property type="entry name" value="Glycosyl_Hydrlase_43"/>
</dbReference>
<dbReference type="GO" id="GO:0004553">
    <property type="term" value="F:hydrolase activity, hydrolyzing O-glycosyl compounds"/>
    <property type="evidence" value="ECO:0007669"/>
    <property type="project" value="InterPro"/>
</dbReference>
<dbReference type="PANTHER" id="PTHR42812:SF12">
    <property type="entry name" value="BETA-XYLOSIDASE-RELATED"/>
    <property type="match status" value="1"/>
</dbReference>
<evidence type="ECO:0000256" key="5">
    <source>
        <dbReference type="RuleBase" id="RU361187"/>
    </source>
</evidence>
<evidence type="ECO:0000256" key="2">
    <source>
        <dbReference type="ARBA" id="ARBA00022801"/>
    </source>
</evidence>
<feature type="site" description="Important for catalytic activity, responsible for pKa modulation of the active site Glu and correct orientation of both the proton donor and substrate" evidence="4">
    <location>
        <position position="126"/>
    </location>
</feature>
<keyword evidence="3 5" id="KW-0326">Glycosidase</keyword>
<evidence type="ECO:0000256" key="3">
    <source>
        <dbReference type="ARBA" id="ARBA00023295"/>
    </source>
</evidence>
<dbReference type="Pfam" id="PF04616">
    <property type="entry name" value="Glyco_hydro_43"/>
    <property type="match status" value="1"/>
</dbReference>
<evidence type="ECO:0000256" key="4">
    <source>
        <dbReference type="PIRSR" id="PIRSR606710-2"/>
    </source>
</evidence>
<dbReference type="PANTHER" id="PTHR42812">
    <property type="entry name" value="BETA-XYLOSIDASE"/>
    <property type="match status" value="1"/>
</dbReference>
<protein>
    <submittedName>
        <fullName evidence="7">Xylosidase/arabinosidase</fullName>
    </submittedName>
</protein>
<dbReference type="AlphaFoldDB" id="A0A9P8VDD2"/>
<dbReference type="EMBL" id="JAGSXJ010000009">
    <property type="protein sequence ID" value="KAH6688326.1"/>
    <property type="molecule type" value="Genomic_DNA"/>
</dbReference>
<keyword evidence="8" id="KW-1185">Reference proteome</keyword>
<feature type="domain" description="Beta-xylosidase C-terminal Concanavalin A-like" evidence="6">
    <location>
        <begin position="323"/>
        <end position="481"/>
    </location>
</feature>
<dbReference type="Pfam" id="PF17851">
    <property type="entry name" value="GH43_C2"/>
    <property type="match status" value="1"/>
</dbReference>
<evidence type="ECO:0000313" key="7">
    <source>
        <dbReference type="EMBL" id="KAH6688326.1"/>
    </source>
</evidence>
<organism evidence="7 8">
    <name type="scientific">Plectosphaerella plurivora</name>
    <dbReference type="NCBI Taxonomy" id="936078"/>
    <lineage>
        <taxon>Eukaryota</taxon>
        <taxon>Fungi</taxon>
        <taxon>Dikarya</taxon>
        <taxon>Ascomycota</taxon>
        <taxon>Pezizomycotina</taxon>
        <taxon>Sordariomycetes</taxon>
        <taxon>Hypocreomycetidae</taxon>
        <taxon>Glomerellales</taxon>
        <taxon>Plectosphaerellaceae</taxon>
        <taxon>Plectosphaerella</taxon>
    </lineage>
</organism>
<dbReference type="InterPro" id="IPR041542">
    <property type="entry name" value="GH43_C2"/>
</dbReference>
<dbReference type="SUPFAM" id="SSF49899">
    <property type="entry name" value="Concanavalin A-like lectins/glucanases"/>
    <property type="match status" value="1"/>
</dbReference>
<proteinExistence type="inferred from homology"/>